<accession>A0ACB9LEV2</accession>
<keyword evidence="2" id="KW-1185">Reference proteome</keyword>
<dbReference type="Proteomes" id="UP000828941">
    <property type="component" value="Chromosome 12"/>
</dbReference>
<organism evidence="1 2">
    <name type="scientific">Bauhinia variegata</name>
    <name type="common">Purple orchid tree</name>
    <name type="synonym">Phanera variegata</name>
    <dbReference type="NCBI Taxonomy" id="167791"/>
    <lineage>
        <taxon>Eukaryota</taxon>
        <taxon>Viridiplantae</taxon>
        <taxon>Streptophyta</taxon>
        <taxon>Embryophyta</taxon>
        <taxon>Tracheophyta</taxon>
        <taxon>Spermatophyta</taxon>
        <taxon>Magnoliopsida</taxon>
        <taxon>eudicotyledons</taxon>
        <taxon>Gunneridae</taxon>
        <taxon>Pentapetalae</taxon>
        <taxon>rosids</taxon>
        <taxon>fabids</taxon>
        <taxon>Fabales</taxon>
        <taxon>Fabaceae</taxon>
        <taxon>Cercidoideae</taxon>
        <taxon>Cercideae</taxon>
        <taxon>Bauhiniinae</taxon>
        <taxon>Bauhinia</taxon>
    </lineage>
</organism>
<evidence type="ECO:0000313" key="1">
    <source>
        <dbReference type="EMBL" id="KAI4308299.1"/>
    </source>
</evidence>
<protein>
    <submittedName>
        <fullName evidence="1">Uncharacterized protein</fullName>
    </submittedName>
</protein>
<evidence type="ECO:0000313" key="2">
    <source>
        <dbReference type="Proteomes" id="UP000828941"/>
    </source>
</evidence>
<name>A0ACB9LEV2_BAUVA</name>
<gene>
    <name evidence="1" type="ORF">L6164_031387</name>
</gene>
<sequence>MVFVHYCLAFAIIKPLHLPLENLFSPASILLLVFSFLKIQSMAEQIPYGVAQSIINRLGSLAFRKIGMSYGVKSELEKLQETLESIKVVLSDAE</sequence>
<comment type="caution">
    <text evidence="1">The sequence shown here is derived from an EMBL/GenBank/DDBJ whole genome shotgun (WGS) entry which is preliminary data.</text>
</comment>
<proteinExistence type="predicted"/>
<dbReference type="EMBL" id="CM039437">
    <property type="protein sequence ID" value="KAI4308299.1"/>
    <property type="molecule type" value="Genomic_DNA"/>
</dbReference>
<reference evidence="1 2" key="1">
    <citation type="journal article" date="2022" name="DNA Res.">
        <title>Chromosomal-level genome assembly of the orchid tree Bauhinia variegata (Leguminosae; Cercidoideae) supports the allotetraploid origin hypothesis of Bauhinia.</title>
        <authorList>
            <person name="Zhong Y."/>
            <person name="Chen Y."/>
            <person name="Zheng D."/>
            <person name="Pang J."/>
            <person name="Liu Y."/>
            <person name="Luo S."/>
            <person name="Meng S."/>
            <person name="Qian L."/>
            <person name="Wei D."/>
            <person name="Dai S."/>
            <person name="Zhou R."/>
        </authorList>
    </citation>
    <scope>NUCLEOTIDE SEQUENCE [LARGE SCALE GENOMIC DNA]</scope>
    <source>
        <strain evidence="1">BV-YZ2020</strain>
    </source>
</reference>